<dbReference type="Proteomes" id="UP000658997">
    <property type="component" value="Unassembled WGS sequence"/>
</dbReference>
<gene>
    <name evidence="2" type="ORF">UBRO2_01256</name>
    <name evidence="1" type="ORF">UBRO_08028</name>
</gene>
<protein>
    <submittedName>
        <fullName evidence="1">Uncharacterized protein</fullName>
    </submittedName>
</protein>
<evidence type="ECO:0000313" key="3">
    <source>
        <dbReference type="Proteomes" id="UP000179920"/>
    </source>
</evidence>
<evidence type="ECO:0000313" key="4">
    <source>
        <dbReference type="Proteomes" id="UP000658997"/>
    </source>
</evidence>
<evidence type="ECO:0000313" key="2">
    <source>
        <dbReference type="EMBL" id="SYW76185.1"/>
    </source>
</evidence>
<reference evidence="1" key="2">
    <citation type="submission" date="2016-04" db="EMBL/GenBank/DDBJ databases">
        <authorList>
            <person name="Evans L.H."/>
            <person name="Alamgir A."/>
            <person name="Owens N."/>
            <person name="Weber N.D."/>
            <person name="Virtaneva K."/>
            <person name="Barbian K."/>
            <person name="Babar A."/>
            <person name="Rosenke K."/>
        </authorList>
    </citation>
    <scope>NUCLEOTIDE SEQUENCE</scope>
    <source>
        <strain evidence="1">UB2112</strain>
    </source>
</reference>
<sequence>MTDTDFFLMVTGLELHETFSRHLFEQWFPLHFFSPPPQELAVGFHVAESHSQVLEILLKAQIFSGLTIFLSDEDEFIRLLGRFSEAGDAEVTGSVYRGRVVTIESWKDRMKFAMELEAAEDPVMDLAFDSDSVVSNVDENDEGDNLDSGDDDDDEEYHELAVLLDLVPLHPPLQLSEQDGIFPTFRDRVNQCLYEGLDLPCASAYGSYV</sequence>
<dbReference type="EMBL" id="LT558136">
    <property type="protein sequence ID" value="SAM86086.1"/>
    <property type="molecule type" value="Genomic_DNA"/>
</dbReference>
<reference evidence="3" key="1">
    <citation type="submission" date="2016-04" db="EMBL/GenBank/DDBJ databases">
        <authorList>
            <person name="Guldener U."/>
            <person name="Guldener U."/>
        </authorList>
    </citation>
    <scope>NUCLEOTIDE SEQUENCE [LARGE SCALE GENOMIC DNA]</scope>
    <source>
        <strain evidence="3">UB2112</strain>
    </source>
</reference>
<accession>A0A1K0GDC4</accession>
<name>A0A1K0GDC4_9BASI</name>
<proteinExistence type="predicted"/>
<dbReference type="AlphaFoldDB" id="A0A1K0GDC4"/>
<organism evidence="1 3">
    <name type="scientific">Ustilago bromivora</name>
    <dbReference type="NCBI Taxonomy" id="307758"/>
    <lineage>
        <taxon>Eukaryota</taxon>
        <taxon>Fungi</taxon>
        <taxon>Dikarya</taxon>
        <taxon>Basidiomycota</taxon>
        <taxon>Ustilaginomycotina</taxon>
        <taxon>Ustilaginomycetes</taxon>
        <taxon>Ustilaginales</taxon>
        <taxon>Ustilaginaceae</taxon>
        <taxon>Ustilago</taxon>
    </lineage>
</organism>
<reference evidence="2" key="3">
    <citation type="submission" date="2018-08" db="EMBL/GenBank/DDBJ databases">
        <authorList>
            <person name="Guldener U."/>
        </authorList>
    </citation>
    <scope>NUCLEOTIDE SEQUENCE</scope>
    <source>
        <strain evidence="2">UB2</strain>
    </source>
</reference>
<dbReference type="OrthoDB" id="10305877at2759"/>
<keyword evidence="4" id="KW-1185">Reference proteome</keyword>
<dbReference type="Proteomes" id="UP000179920">
    <property type="component" value="Chromosome XX"/>
</dbReference>
<evidence type="ECO:0000313" key="1">
    <source>
        <dbReference type="EMBL" id="SAM86086.1"/>
    </source>
</evidence>
<dbReference type="EMBL" id="ULHB01000015">
    <property type="protein sequence ID" value="SYW76185.1"/>
    <property type="molecule type" value="Genomic_DNA"/>
</dbReference>